<proteinExistence type="predicted"/>
<dbReference type="EMBL" id="JAABOP010000001">
    <property type="protein sequence ID" value="NER09605.1"/>
    <property type="molecule type" value="Genomic_DNA"/>
</dbReference>
<dbReference type="InterPro" id="IPR013096">
    <property type="entry name" value="Cupin_2"/>
</dbReference>
<dbReference type="InterPro" id="IPR011051">
    <property type="entry name" value="RmlC_Cupin_sf"/>
</dbReference>
<reference evidence="2 3" key="1">
    <citation type="submission" date="2020-01" db="EMBL/GenBank/DDBJ databases">
        <title>Muriicola jejuensis KCTC 22299.</title>
        <authorList>
            <person name="Wang G."/>
        </authorList>
    </citation>
    <scope>NUCLEOTIDE SEQUENCE [LARGE SCALE GENOMIC DNA]</scope>
    <source>
        <strain evidence="2 3">KCTC 22299</strain>
    </source>
</reference>
<protein>
    <submittedName>
        <fullName evidence="2">Cupin domain-containing protein</fullName>
    </submittedName>
</protein>
<dbReference type="InterPro" id="IPR014710">
    <property type="entry name" value="RmlC-like_jellyroll"/>
</dbReference>
<gene>
    <name evidence="2" type="ORF">GWK09_03690</name>
</gene>
<evidence type="ECO:0000259" key="1">
    <source>
        <dbReference type="Pfam" id="PF07883"/>
    </source>
</evidence>
<organism evidence="2 3">
    <name type="scientific">Muriicola jejuensis</name>
    <dbReference type="NCBI Taxonomy" id="504488"/>
    <lineage>
        <taxon>Bacteria</taxon>
        <taxon>Pseudomonadati</taxon>
        <taxon>Bacteroidota</taxon>
        <taxon>Flavobacteriia</taxon>
        <taxon>Flavobacteriales</taxon>
        <taxon>Flavobacteriaceae</taxon>
        <taxon>Muriicola</taxon>
    </lineage>
</organism>
<evidence type="ECO:0000313" key="3">
    <source>
        <dbReference type="Proteomes" id="UP000468443"/>
    </source>
</evidence>
<accession>A0A6P0U8V2</accession>
<name>A0A6P0U8V2_9FLAO</name>
<dbReference type="AlphaFoldDB" id="A0A6P0U8V2"/>
<dbReference type="SUPFAM" id="SSF51182">
    <property type="entry name" value="RmlC-like cupins"/>
    <property type="match status" value="1"/>
</dbReference>
<dbReference type="RefSeq" id="WP_163691652.1">
    <property type="nucleotide sequence ID" value="NZ_FXTW01000001.1"/>
</dbReference>
<keyword evidence="3" id="KW-1185">Reference proteome</keyword>
<comment type="caution">
    <text evidence="2">The sequence shown here is derived from an EMBL/GenBank/DDBJ whole genome shotgun (WGS) entry which is preliminary data.</text>
</comment>
<dbReference type="Pfam" id="PF07883">
    <property type="entry name" value="Cupin_2"/>
    <property type="match status" value="1"/>
</dbReference>
<feature type="domain" description="Cupin type-2" evidence="1">
    <location>
        <begin position="33"/>
        <end position="94"/>
    </location>
</feature>
<evidence type="ECO:0000313" key="2">
    <source>
        <dbReference type="EMBL" id="NER09605.1"/>
    </source>
</evidence>
<dbReference type="Gene3D" id="2.60.120.10">
    <property type="entry name" value="Jelly Rolls"/>
    <property type="match status" value="1"/>
</dbReference>
<sequence>MYSIEKGFRSLEYKSLQIRKLVASDALEVLGISLEKGHAFPEHISPRDAHLLVLEGRILFHIQGNTYELQRQEHFHFPGRIAHYVNALEDSKFVIIR</sequence>
<dbReference type="Proteomes" id="UP000468443">
    <property type="component" value="Unassembled WGS sequence"/>
</dbReference>